<protein>
    <submittedName>
        <fullName evidence="1">Uncharacterized protein</fullName>
    </submittedName>
</protein>
<proteinExistence type="predicted"/>
<reference evidence="1 2" key="1">
    <citation type="journal article" date="2016" name="Nat. Commun.">
        <title>Thousands of microbial genomes shed light on interconnected biogeochemical processes in an aquifer system.</title>
        <authorList>
            <person name="Anantharaman K."/>
            <person name="Brown C.T."/>
            <person name="Hug L.A."/>
            <person name="Sharon I."/>
            <person name="Castelle C.J."/>
            <person name="Probst A.J."/>
            <person name="Thomas B.C."/>
            <person name="Singh A."/>
            <person name="Wilkins M.J."/>
            <person name="Karaoz U."/>
            <person name="Brodie E.L."/>
            <person name="Williams K.H."/>
            <person name="Hubbard S.S."/>
            <person name="Banfield J.F."/>
        </authorList>
    </citation>
    <scope>NUCLEOTIDE SEQUENCE [LARGE SCALE GENOMIC DNA]</scope>
</reference>
<evidence type="ECO:0000313" key="2">
    <source>
        <dbReference type="Proteomes" id="UP000176854"/>
    </source>
</evidence>
<comment type="caution">
    <text evidence="1">The sequence shown here is derived from an EMBL/GenBank/DDBJ whole genome shotgun (WGS) entry which is preliminary data.</text>
</comment>
<accession>A0A1F5Z7N1</accession>
<sequence length="405" mass="45392">MLSVVEALDGHSIVKKLVSMVNSKEFRIDKPQTNIDVEILSLGGLNDYEKDLATSFFAYDGSFDTGLITKVLGRNIYIQTKPEGIFYDGLQISGGGYVKTGLTANTGSSVFMSEMLDQNRLIVPPRADCGIFEHYTTVVQNGCLTEILETSPLGSYNEQNANTKYDNTLNILQLARGSDFLFAPPIPELFVLFKNIPDTRGGRQCALVFHSPVQKCRVEDFIPEILAAVSVIDMNRRSNVLEQYYSKVIFPTLYLAGKTARYLHDQNLCHYQMTLGNMGIIEIIKGSVTINSLYLADWETLMPIDSQNPLLARALELSLIFQSAYDVTKFLIRESGLEPALGVDIIWYSLVNIFAGYADILPEQMAGFIQINKQTIHEQQQINKWLIPVIKRDFLPALFAGKFKI</sequence>
<gene>
    <name evidence="1" type="ORF">A2154_04670</name>
</gene>
<dbReference type="Proteomes" id="UP000176854">
    <property type="component" value="Unassembled WGS sequence"/>
</dbReference>
<name>A0A1F5Z7N1_9BACT</name>
<dbReference type="AlphaFoldDB" id="A0A1F5Z7N1"/>
<organism evidence="1 2">
    <name type="scientific">Candidatus Gottesmanbacteria bacterium RBG_16_43_7</name>
    <dbReference type="NCBI Taxonomy" id="1798373"/>
    <lineage>
        <taxon>Bacteria</taxon>
        <taxon>Candidatus Gottesmaniibacteriota</taxon>
    </lineage>
</organism>
<dbReference type="EMBL" id="MFJC01000066">
    <property type="protein sequence ID" value="OGG08440.1"/>
    <property type="molecule type" value="Genomic_DNA"/>
</dbReference>
<evidence type="ECO:0000313" key="1">
    <source>
        <dbReference type="EMBL" id="OGG08440.1"/>
    </source>
</evidence>